<evidence type="ECO:0000313" key="2">
    <source>
        <dbReference type="Proteomes" id="UP000526734"/>
    </source>
</evidence>
<reference evidence="1 2" key="1">
    <citation type="submission" date="2020-08" db="EMBL/GenBank/DDBJ databases">
        <title>Amycolatopsis sp. nov. DR6-1 isolated from Dendrobium heterocarpum.</title>
        <authorList>
            <person name="Tedsree N."/>
            <person name="Kuncharoen N."/>
            <person name="Likhitwitayawuid K."/>
            <person name="Tanasupawat S."/>
        </authorList>
    </citation>
    <scope>NUCLEOTIDE SEQUENCE [LARGE SCALE GENOMIC DNA]</scope>
    <source>
        <strain evidence="1 2">DR6-1</strain>
    </source>
</reference>
<protein>
    <submittedName>
        <fullName evidence="1">Uncharacterized protein</fullName>
    </submittedName>
</protein>
<name>A0A7W3W3G1_9PSEU</name>
<sequence>MQALIFIDLDHVHPVVDGVWHRALLDSVPDPGDDITMLCGLTAPAGFRPRDGRHPNGALVTCVYCDYQYRNAHGIPIPSSHPALLRSRRN</sequence>
<proteinExistence type="predicted"/>
<dbReference type="RefSeq" id="WP_182894852.1">
    <property type="nucleotide sequence ID" value="NZ_JACGZW010000012.1"/>
</dbReference>
<evidence type="ECO:0000313" key="1">
    <source>
        <dbReference type="EMBL" id="MBB1158090.1"/>
    </source>
</evidence>
<accession>A0A7W3W3G1</accession>
<comment type="caution">
    <text evidence="1">The sequence shown here is derived from an EMBL/GenBank/DDBJ whole genome shotgun (WGS) entry which is preliminary data.</text>
</comment>
<gene>
    <name evidence="1" type="ORF">H4281_33505</name>
</gene>
<dbReference type="EMBL" id="JACGZW010000012">
    <property type="protein sequence ID" value="MBB1158090.1"/>
    <property type="molecule type" value="Genomic_DNA"/>
</dbReference>
<organism evidence="1 2">
    <name type="scientific">Amycolatopsis dendrobii</name>
    <dbReference type="NCBI Taxonomy" id="2760662"/>
    <lineage>
        <taxon>Bacteria</taxon>
        <taxon>Bacillati</taxon>
        <taxon>Actinomycetota</taxon>
        <taxon>Actinomycetes</taxon>
        <taxon>Pseudonocardiales</taxon>
        <taxon>Pseudonocardiaceae</taxon>
        <taxon>Amycolatopsis</taxon>
    </lineage>
</organism>
<keyword evidence="2" id="KW-1185">Reference proteome</keyword>
<dbReference type="Proteomes" id="UP000526734">
    <property type="component" value="Unassembled WGS sequence"/>
</dbReference>
<dbReference type="AlphaFoldDB" id="A0A7W3W3G1"/>